<comment type="caution">
    <text evidence="6">The sequence shown here is derived from an EMBL/GenBank/DDBJ whole genome shotgun (WGS) entry which is preliminary data.</text>
</comment>
<dbReference type="Proteomes" id="UP000541033">
    <property type="component" value="Unassembled WGS sequence"/>
</dbReference>
<dbReference type="PANTHER" id="PTHR30146:SF148">
    <property type="entry name" value="HTH-TYPE TRANSCRIPTIONAL REPRESSOR PURR-RELATED"/>
    <property type="match status" value="1"/>
</dbReference>
<protein>
    <submittedName>
        <fullName evidence="6">DNA-binding LacI/PurR family transcriptional regulator</fullName>
    </submittedName>
</protein>
<evidence type="ECO:0000256" key="2">
    <source>
        <dbReference type="ARBA" id="ARBA00023015"/>
    </source>
</evidence>
<accession>A0A7X5R3C0</accession>
<dbReference type="SUPFAM" id="SSF47413">
    <property type="entry name" value="lambda repressor-like DNA-binding domains"/>
    <property type="match status" value="1"/>
</dbReference>
<evidence type="ECO:0000256" key="4">
    <source>
        <dbReference type="ARBA" id="ARBA00023163"/>
    </source>
</evidence>
<evidence type="ECO:0000313" key="7">
    <source>
        <dbReference type="Proteomes" id="UP000541033"/>
    </source>
</evidence>
<dbReference type="PANTHER" id="PTHR30146">
    <property type="entry name" value="LACI-RELATED TRANSCRIPTIONAL REPRESSOR"/>
    <property type="match status" value="1"/>
</dbReference>
<keyword evidence="2" id="KW-0805">Transcription regulation</keyword>
<dbReference type="CDD" id="cd01392">
    <property type="entry name" value="HTH_LacI"/>
    <property type="match status" value="1"/>
</dbReference>
<dbReference type="InterPro" id="IPR028082">
    <property type="entry name" value="Peripla_BP_I"/>
</dbReference>
<dbReference type="Pfam" id="PF13377">
    <property type="entry name" value="Peripla_BP_3"/>
    <property type="match status" value="1"/>
</dbReference>
<keyword evidence="4" id="KW-0804">Transcription</keyword>
<gene>
    <name evidence="6" type="ORF">FHX76_002784</name>
</gene>
<keyword evidence="7" id="KW-1185">Reference proteome</keyword>
<feature type="domain" description="HTH lacI-type" evidence="5">
    <location>
        <begin position="2"/>
        <end position="56"/>
    </location>
</feature>
<dbReference type="EMBL" id="JAAMOX010000002">
    <property type="protein sequence ID" value="NIH54888.1"/>
    <property type="molecule type" value="Genomic_DNA"/>
</dbReference>
<dbReference type="AlphaFoldDB" id="A0A7X5R3C0"/>
<dbReference type="InterPro" id="IPR046335">
    <property type="entry name" value="LacI/GalR-like_sensor"/>
</dbReference>
<dbReference type="InterPro" id="IPR000843">
    <property type="entry name" value="HTH_LacI"/>
</dbReference>
<evidence type="ECO:0000259" key="5">
    <source>
        <dbReference type="PROSITE" id="PS50932"/>
    </source>
</evidence>
<dbReference type="SUPFAM" id="SSF53822">
    <property type="entry name" value="Periplasmic binding protein-like I"/>
    <property type="match status" value="1"/>
</dbReference>
<name>A0A7X5R3C0_9MICO</name>
<dbReference type="Pfam" id="PF00356">
    <property type="entry name" value="LacI"/>
    <property type="match status" value="1"/>
</dbReference>
<dbReference type="PROSITE" id="PS00356">
    <property type="entry name" value="HTH_LACI_1"/>
    <property type="match status" value="1"/>
</dbReference>
<evidence type="ECO:0000256" key="1">
    <source>
        <dbReference type="ARBA" id="ARBA00022491"/>
    </source>
</evidence>
<sequence length="338" mass="36358">MATMRDVARHANVSVTTVSFALNNTKPVAPATRARIEVAMKELGFQRNAIARALASKRTHILALLFPALQHQFSGTAVNFFTSAAAKANELGYSLMLWPLSNDAEELTELTTNGLIDGVLLMEVQLDDPRVERLAKTTVPFALIGRTREPGDLTYVDVNFEDAVERGIEHLVSLGHRNICLVDGNTPTHRLVGYGPIVRTETTYTAAMRARGLTPRMFSCDETPAGGREVAGHILDEAPETTAILFMNENAGFGMVSGLRARGKVVPDDISMLAIGSSPEIAALSDPEISLMASPSVELGQMGVEALIGLLENPAETPPQQALVPCTFIDNASIRAPR</sequence>
<keyword evidence="1" id="KW-0678">Repressor</keyword>
<proteinExistence type="predicted"/>
<dbReference type="InterPro" id="IPR010982">
    <property type="entry name" value="Lambda_DNA-bd_dom_sf"/>
</dbReference>
<keyword evidence="3 6" id="KW-0238">DNA-binding</keyword>
<organism evidence="6 7">
    <name type="scientific">Lysinibacter cavernae</name>
    <dbReference type="NCBI Taxonomy" id="1640652"/>
    <lineage>
        <taxon>Bacteria</taxon>
        <taxon>Bacillati</taxon>
        <taxon>Actinomycetota</taxon>
        <taxon>Actinomycetes</taxon>
        <taxon>Micrococcales</taxon>
        <taxon>Microbacteriaceae</taxon>
        <taxon>Lysinibacter</taxon>
    </lineage>
</organism>
<dbReference type="SMART" id="SM00354">
    <property type="entry name" value="HTH_LACI"/>
    <property type="match status" value="1"/>
</dbReference>
<dbReference type="GO" id="GO:0003700">
    <property type="term" value="F:DNA-binding transcription factor activity"/>
    <property type="evidence" value="ECO:0007669"/>
    <property type="project" value="TreeGrafter"/>
</dbReference>
<reference evidence="6 7" key="1">
    <citation type="submission" date="2020-02" db="EMBL/GenBank/DDBJ databases">
        <title>Sequencing the genomes of 1000 actinobacteria strains.</title>
        <authorList>
            <person name="Klenk H.-P."/>
        </authorList>
    </citation>
    <scope>NUCLEOTIDE SEQUENCE [LARGE SCALE GENOMIC DNA]</scope>
    <source>
        <strain evidence="6 7">DSM 27960</strain>
    </source>
</reference>
<evidence type="ECO:0000256" key="3">
    <source>
        <dbReference type="ARBA" id="ARBA00023125"/>
    </source>
</evidence>
<dbReference type="Gene3D" id="3.40.50.2300">
    <property type="match status" value="2"/>
</dbReference>
<evidence type="ECO:0000313" key="6">
    <source>
        <dbReference type="EMBL" id="NIH54888.1"/>
    </source>
</evidence>
<dbReference type="GO" id="GO:0000976">
    <property type="term" value="F:transcription cis-regulatory region binding"/>
    <property type="evidence" value="ECO:0007669"/>
    <property type="project" value="TreeGrafter"/>
</dbReference>
<dbReference type="PROSITE" id="PS50932">
    <property type="entry name" value="HTH_LACI_2"/>
    <property type="match status" value="1"/>
</dbReference>
<dbReference type="Gene3D" id="1.10.260.40">
    <property type="entry name" value="lambda repressor-like DNA-binding domains"/>
    <property type="match status" value="1"/>
</dbReference>